<evidence type="ECO:0000313" key="11">
    <source>
        <dbReference type="Proteomes" id="UP000187941"/>
    </source>
</evidence>
<dbReference type="OrthoDB" id="9807778at2"/>
<evidence type="ECO:0000259" key="9">
    <source>
        <dbReference type="Pfam" id="PF00535"/>
    </source>
</evidence>
<dbReference type="Pfam" id="PF00535">
    <property type="entry name" value="Glycos_transf_2"/>
    <property type="match status" value="1"/>
</dbReference>
<protein>
    <submittedName>
        <fullName evidence="10">Family 2 glycosyl transferase</fullName>
    </submittedName>
</protein>
<evidence type="ECO:0000313" key="10">
    <source>
        <dbReference type="EMBL" id="AQG81386.1"/>
    </source>
</evidence>
<keyword evidence="6 8" id="KW-1133">Transmembrane helix</keyword>
<dbReference type="EMBL" id="CP014263">
    <property type="protein sequence ID" value="AQG81386.1"/>
    <property type="molecule type" value="Genomic_DNA"/>
</dbReference>
<dbReference type="GO" id="GO:0005886">
    <property type="term" value="C:plasma membrane"/>
    <property type="evidence" value="ECO:0007669"/>
    <property type="project" value="TreeGrafter"/>
</dbReference>
<reference evidence="10 11" key="1">
    <citation type="submission" date="2016-01" db="EMBL/GenBank/DDBJ databases">
        <authorList>
            <person name="Oliw E.H."/>
        </authorList>
    </citation>
    <scope>NUCLEOTIDE SEQUENCE [LARGE SCALE GENOMIC DNA]</scope>
    <source>
        <strain evidence="10 11">DY10</strain>
    </source>
</reference>
<sequence>MSVHSVSPFLSVVVCVYNEAGNVAPLVDQISRAMQGVDYELIYVNDGSTDATLTELRAIALPQLIILDLQTNYGQSAALAAGIEAARGQFIATLDGDQQNDPADIPHLLAHCELHDLDVVAGLRANRQDGFWLRKVPSRIANALIRRATGLQLRDLGCGLKVFRADLAKQLGIYGELHRFVLLLAQFEGARMDQLPVHHRPRQIGQSKYGLDRTFRVISDLVFLVFWKKYRHKPMHLFGKVGVISLFMGLTTLSWLAVQSLIQSDPPTVLLPVGLLLTIGGLQFLGFGVIAELQIRTYYESQARKPYKVRRVYRASADAHRIETCIS</sequence>
<dbReference type="KEGG" id="smon:AWR27_19915"/>
<dbReference type="InterPro" id="IPR001173">
    <property type="entry name" value="Glyco_trans_2-like"/>
</dbReference>
<dbReference type="GO" id="GO:0009103">
    <property type="term" value="P:lipopolysaccharide biosynthetic process"/>
    <property type="evidence" value="ECO:0007669"/>
    <property type="project" value="UniProtKB-KW"/>
</dbReference>
<evidence type="ECO:0000256" key="1">
    <source>
        <dbReference type="ARBA" id="ARBA00022475"/>
    </source>
</evidence>
<gene>
    <name evidence="10" type="ORF">AWR27_19915</name>
</gene>
<organism evidence="10 11">
    <name type="scientific">Spirosoma montaniterrae</name>
    <dbReference type="NCBI Taxonomy" id="1178516"/>
    <lineage>
        <taxon>Bacteria</taxon>
        <taxon>Pseudomonadati</taxon>
        <taxon>Bacteroidota</taxon>
        <taxon>Cytophagia</taxon>
        <taxon>Cytophagales</taxon>
        <taxon>Cytophagaceae</taxon>
        <taxon>Spirosoma</taxon>
    </lineage>
</organism>
<evidence type="ECO:0000256" key="5">
    <source>
        <dbReference type="ARBA" id="ARBA00022985"/>
    </source>
</evidence>
<dbReference type="STRING" id="1178516.AWR27_19915"/>
<evidence type="ECO:0000256" key="8">
    <source>
        <dbReference type="SAM" id="Phobius"/>
    </source>
</evidence>
<keyword evidence="2" id="KW-0328">Glycosyltransferase</keyword>
<evidence type="ECO:0000256" key="4">
    <source>
        <dbReference type="ARBA" id="ARBA00022692"/>
    </source>
</evidence>
<dbReference type="InterPro" id="IPR050256">
    <property type="entry name" value="Glycosyltransferase_2"/>
</dbReference>
<keyword evidence="3 10" id="KW-0808">Transferase</keyword>
<accession>A0A1P9X174</accession>
<dbReference type="SUPFAM" id="SSF53448">
    <property type="entry name" value="Nucleotide-diphospho-sugar transferases"/>
    <property type="match status" value="1"/>
</dbReference>
<keyword evidence="1" id="KW-1003">Cell membrane</keyword>
<dbReference type="AlphaFoldDB" id="A0A1P9X174"/>
<feature type="transmembrane region" description="Helical" evidence="8">
    <location>
        <begin position="237"/>
        <end position="257"/>
    </location>
</feature>
<keyword evidence="11" id="KW-1185">Reference proteome</keyword>
<keyword evidence="7 8" id="KW-0472">Membrane</keyword>
<evidence type="ECO:0000256" key="7">
    <source>
        <dbReference type="ARBA" id="ARBA00023136"/>
    </source>
</evidence>
<feature type="domain" description="Glycosyltransferase 2-like" evidence="9">
    <location>
        <begin position="11"/>
        <end position="171"/>
    </location>
</feature>
<dbReference type="RefSeq" id="WP_077132847.1">
    <property type="nucleotide sequence ID" value="NZ_CP014263.1"/>
</dbReference>
<keyword evidence="5" id="KW-0448">Lipopolysaccharide biosynthesis</keyword>
<dbReference type="Gene3D" id="3.90.550.10">
    <property type="entry name" value="Spore Coat Polysaccharide Biosynthesis Protein SpsA, Chain A"/>
    <property type="match status" value="1"/>
</dbReference>
<evidence type="ECO:0000256" key="6">
    <source>
        <dbReference type="ARBA" id="ARBA00022989"/>
    </source>
</evidence>
<dbReference type="PANTHER" id="PTHR48090">
    <property type="entry name" value="UNDECAPRENYL-PHOSPHATE 4-DEOXY-4-FORMAMIDO-L-ARABINOSE TRANSFERASE-RELATED"/>
    <property type="match status" value="1"/>
</dbReference>
<feature type="transmembrane region" description="Helical" evidence="8">
    <location>
        <begin position="269"/>
        <end position="291"/>
    </location>
</feature>
<keyword evidence="4 8" id="KW-0812">Transmembrane</keyword>
<name>A0A1P9X174_9BACT</name>
<evidence type="ECO:0000256" key="2">
    <source>
        <dbReference type="ARBA" id="ARBA00022676"/>
    </source>
</evidence>
<dbReference type="PANTHER" id="PTHR48090:SF3">
    <property type="entry name" value="UNDECAPRENYL-PHOSPHATE 4-DEOXY-4-FORMAMIDO-L-ARABINOSE TRANSFERASE"/>
    <property type="match status" value="1"/>
</dbReference>
<dbReference type="GO" id="GO:0016757">
    <property type="term" value="F:glycosyltransferase activity"/>
    <property type="evidence" value="ECO:0007669"/>
    <property type="project" value="UniProtKB-KW"/>
</dbReference>
<proteinExistence type="predicted"/>
<evidence type="ECO:0000256" key="3">
    <source>
        <dbReference type="ARBA" id="ARBA00022679"/>
    </source>
</evidence>
<dbReference type="InterPro" id="IPR029044">
    <property type="entry name" value="Nucleotide-diphossugar_trans"/>
</dbReference>
<dbReference type="Proteomes" id="UP000187941">
    <property type="component" value="Chromosome"/>
</dbReference>